<keyword evidence="1" id="KW-1133">Transmembrane helix</keyword>
<dbReference type="EMBL" id="KZ613469">
    <property type="protein sequence ID" value="PMD25705.1"/>
    <property type="molecule type" value="Genomic_DNA"/>
</dbReference>
<organism evidence="2 3">
    <name type="scientific">Hyaloscypha hepaticicola</name>
    <dbReference type="NCBI Taxonomy" id="2082293"/>
    <lineage>
        <taxon>Eukaryota</taxon>
        <taxon>Fungi</taxon>
        <taxon>Dikarya</taxon>
        <taxon>Ascomycota</taxon>
        <taxon>Pezizomycotina</taxon>
        <taxon>Leotiomycetes</taxon>
        <taxon>Helotiales</taxon>
        <taxon>Hyaloscyphaceae</taxon>
        <taxon>Hyaloscypha</taxon>
    </lineage>
</organism>
<dbReference type="AlphaFoldDB" id="A0A2J6QHG7"/>
<evidence type="ECO:0000256" key="1">
    <source>
        <dbReference type="SAM" id="Phobius"/>
    </source>
</evidence>
<evidence type="ECO:0000313" key="2">
    <source>
        <dbReference type="EMBL" id="PMD25705.1"/>
    </source>
</evidence>
<accession>A0A2J6QHG7</accession>
<keyword evidence="1" id="KW-0812">Transmembrane</keyword>
<sequence length="65" mass="7097">MSTALVSSSISYVGSTSLTSRVTPCESVSRETRHIFFCSVFASYILLTDLALFPGLVSSIFMLIR</sequence>
<protein>
    <submittedName>
        <fullName evidence="2">Uncharacterized protein</fullName>
    </submittedName>
</protein>
<feature type="transmembrane region" description="Helical" evidence="1">
    <location>
        <begin position="41"/>
        <end position="64"/>
    </location>
</feature>
<dbReference type="Proteomes" id="UP000235672">
    <property type="component" value="Unassembled WGS sequence"/>
</dbReference>
<evidence type="ECO:0000313" key="3">
    <source>
        <dbReference type="Proteomes" id="UP000235672"/>
    </source>
</evidence>
<proteinExistence type="predicted"/>
<reference evidence="2 3" key="1">
    <citation type="submission" date="2016-05" db="EMBL/GenBank/DDBJ databases">
        <title>A degradative enzymes factory behind the ericoid mycorrhizal symbiosis.</title>
        <authorList>
            <consortium name="DOE Joint Genome Institute"/>
            <person name="Martino E."/>
            <person name="Morin E."/>
            <person name="Grelet G."/>
            <person name="Kuo A."/>
            <person name="Kohler A."/>
            <person name="Daghino S."/>
            <person name="Barry K."/>
            <person name="Choi C."/>
            <person name="Cichocki N."/>
            <person name="Clum A."/>
            <person name="Copeland A."/>
            <person name="Hainaut M."/>
            <person name="Haridas S."/>
            <person name="Labutti K."/>
            <person name="Lindquist E."/>
            <person name="Lipzen A."/>
            <person name="Khouja H.-R."/>
            <person name="Murat C."/>
            <person name="Ohm R."/>
            <person name="Olson A."/>
            <person name="Spatafora J."/>
            <person name="Veneault-Fourrey C."/>
            <person name="Henrissat B."/>
            <person name="Grigoriev I."/>
            <person name="Martin F."/>
            <person name="Perotto S."/>
        </authorList>
    </citation>
    <scope>NUCLEOTIDE SEQUENCE [LARGE SCALE GENOMIC DNA]</scope>
    <source>
        <strain evidence="2 3">UAMH 7357</strain>
    </source>
</reference>
<gene>
    <name evidence="2" type="ORF">NA56DRAFT_383496</name>
</gene>
<keyword evidence="3" id="KW-1185">Reference proteome</keyword>
<keyword evidence="1" id="KW-0472">Membrane</keyword>
<name>A0A2J6QHG7_9HELO</name>